<dbReference type="EMBL" id="FOBF01000005">
    <property type="protein sequence ID" value="SEL43364.1"/>
    <property type="molecule type" value="Genomic_DNA"/>
</dbReference>
<gene>
    <name evidence="2" type="ORF">SAMN05660976_02431</name>
</gene>
<evidence type="ECO:0000256" key="1">
    <source>
        <dbReference type="SAM" id="MobiDB-lite"/>
    </source>
</evidence>
<feature type="region of interest" description="Disordered" evidence="1">
    <location>
        <begin position="1"/>
        <end position="55"/>
    </location>
</feature>
<organism evidence="2 3">
    <name type="scientific">Nonomuraea pusilla</name>
    <dbReference type="NCBI Taxonomy" id="46177"/>
    <lineage>
        <taxon>Bacteria</taxon>
        <taxon>Bacillati</taxon>
        <taxon>Actinomycetota</taxon>
        <taxon>Actinomycetes</taxon>
        <taxon>Streptosporangiales</taxon>
        <taxon>Streptosporangiaceae</taxon>
        <taxon>Nonomuraea</taxon>
    </lineage>
</organism>
<accession>A0A1H7Q6S4</accession>
<name>A0A1H7Q6S4_9ACTN</name>
<evidence type="ECO:0000313" key="3">
    <source>
        <dbReference type="Proteomes" id="UP000198953"/>
    </source>
</evidence>
<keyword evidence="3" id="KW-1185">Reference proteome</keyword>
<dbReference type="Proteomes" id="UP000198953">
    <property type="component" value="Unassembled WGS sequence"/>
</dbReference>
<feature type="compositionally biased region" description="Gly residues" evidence="1">
    <location>
        <begin position="22"/>
        <end position="35"/>
    </location>
</feature>
<sequence>MSDSASRAGDLACPGCPSRCGGRPGRGCGGRGPPDGGSRRVAGAPGGRGTAVPLREVPDQVWDDVLEQERADVPAVVAALLALRDVLSRSRRRCRRDTGTRIVVGPTSQDSVHQGGATALHSMTASYAQGGRFDGPRFLPEVAVDRPELGLASFRLGALGHGGEIASIHAASSSSASRRRWPGVSVAWPVGVRQARPVVSFHSVEPEAHGSFLPRSSAAERTRWVTRRAPARGVQGGCDLAVAAAGGKI</sequence>
<proteinExistence type="predicted"/>
<dbReference type="STRING" id="46177.SAMN05660976_02431"/>
<reference evidence="2 3" key="1">
    <citation type="submission" date="2016-10" db="EMBL/GenBank/DDBJ databases">
        <authorList>
            <person name="de Groot N.N."/>
        </authorList>
    </citation>
    <scope>NUCLEOTIDE SEQUENCE [LARGE SCALE GENOMIC DNA]</scope>
    <source>
        <strain evidence="2 3">DSM 43357</strain>
    </source>
</reference>
<evidence type="ECO:0000313" key="2">
    <source>
        <dbReference type="EMBL" id="SEL43364.1"/>
    </source>
</evidence>
<dbReference type="AlphaFoldDB" id="A0A1H7Q6S4"/>
<protein>
    <submittedName>
        <fullName evidence="2">Uncharacterized protein</fullName>
    </submittedName>
</protein>